<evidence type="ECO:0000313" key="2">
    <source>
        <dbReference type="EMBL" id="KAA0056585.1"/>
    </source>
</evidence>
<dbReference type="Proteomes" id="UP000321947">
    <property type="component" value="Unassembled WGS sequence"/>
</dbReference>
<comment type="caution">
    <text evidence="2">The sequence shown here is derived from an EMBL/GenBank/DDBJ whole genome shotgun (WGS) entry which is preliminary data.</text>
</comment>
<feature type="compositionally biased region" description="Basic and acidic residues" evidence="1">
    <location>
        <begin position="37"/>
        <end position="51"/>
    </location>
</feature>
<accession>A0A5A7USV0</accession>
<name>A0A5A7USV0_CUCMM</name>
<feature type="region of interest" description="Disordered" evidence="1">
    <location>
        <begin position="37"/>
        <end position="66"/>
    </location>
</feature>
<dbReference type="AlphaFoldDB" id="A0A5A7USV0"/>
<evidence type="ECO:0000313" key="5">
    <source>
        <dbReference type="Proteomes" id="UP000321947"/>
    </source>
</evidence>
<evidence type="ECO:0000313" key="4">
    <source>
        <dbReference type="Proteomes" id="UP000321393"/>
    </source>
</evidence>
<evidence type="ECO:0000256" key="1">
    <source>
        <dbReference type="SAM" id="MobiDB-lite"/>
    </source>
</evidence>
<gene>
    <name evidence="3" type="ORF">E5676_scaffold205G00300</name>
    <name evidence="2" type="ORF">E6C27_scaffold288G00950</name>
</gene>
<dbReference type="EMBL" id="SSTD01003946">
    <property type="protein sequence ID" value="TYK24267.1"/>
    <property type="molecule type" value="Genomic_DNA"/>
</dbReference>
<organism evidence="2 4">
    <name type="scientific">Cucumis melo var. makuwa</name>
    <name type="common">Oriental melon</name>
    <dbReference type="NCBI Taxonomy" id="1194695"/>
    <lineage>
        <taxon>Eukaryota</taxon>
        <taxon>Viridiplantae</taxon>
        <taxon>Streptophyta</taxon>
        <taxon>Embryophyta</taxon>
        <taxon>Tracheophyta</taxon>
        <taxon>Spermatophyta</taxon>
        <taxon>Magnoliopsida</taxon>
        <taxon>eudicotyledons</taxon>
        <taxon>Gunneridae</taxon>
        <taxon>Pentapetalae</taxon>
        <taxon>rosids</taxon>
        <taxon>fabids</taxon>
        <taxon>Cucurbitales</taxon>
        <taxon>Cucurbitaceae</taxon>
        <taxon>Benincaseae</taxon>
        <taxon>Cucumis</taxon>
    </lineage>
</organism>
<proteinExistence type="predicted"/>
<dbReference type="EMBL" id="SSTE01007373">
    <property type="protein sequence ID" value="KAA0056585.1"/>
    <property type="molecule type" value="Genomic_DNA"/>
</dbReference>
<dbReference type="Proteomes" id="UP000321393">
    <property type="component" value="Unassembled WGS sequence"/>
</dbReference>
<sequence length="106" mass="11773">MVEVGALSELPYYKSIFKTVQVTDVLIQVGLHKPLEGRQDTSASKDLRDDASPGEPNDDSSKGSMIFIMRDEEREEMDLRATSVIILNLAKNVLANVHRISTAKDL</sequence>
<dbReference type="OrthoDB" id="1693908at2759"/>
<protein>
    <submittedName>
        <fullName evidence="2">Peptide methionine sulfoxide reductase-like</fullName>
    </submittedName>
</protein>
<reference evidence="4 5" key="1">
    <citation type="submission" date="2019-08" db="EMBL/GenBank/DDBJ databases">
        <title>Draft genome sequences of two oriental melons (Cucumis melo L. var makuwa).</title>
        <authorList>
            <person name="Kwon S.-Y."/>
        </authorList>
    </citation>
    <scope>NUCLEOTIDE SEQUENCE [LARGE SCALE GENOMIC DNA]</scope>
    <source>
        <strain evidence="5">cv. Chang Bougi</strain>
        <strain evidence="4">cv. SW 3</strain>
        <tissue evidence="2">Leaf</tissue>
    </source>
</reference>
<evidence type="ECO:0000313" key="3">
    <source>
        <dbReference type="EMBL" id="TYK24267.1"/>
    </source>
</evidence>